<keyword evidence="2" id="KW-1185">Reference proteome</keyword>
<dbReference type="EMBL" id="KV425563">
    <property type="protein sequence ID" value="KZT27276.1"/>
    <property type="molecule type" value="Genomic_DNA"/>
</dbReference>
<name>A0A165TWE9_9AGAM</name>
<dbReference type="STRING" id="1314782.A0A165TWE9"/>
<accession>A0A165TWE9</accession>
<protein>
    <submittedName>
        <fullName evidence="1">Uncharacterized protein</fullName>
    </submittedName>
</protein>
<dbReference type="OrthoDB" id="5979581at2759"/>
<reference evidence="1 2" key="1">
    <citation type="journal article" date="2016" name="Mol. Biol. Evol.">
        <title>Comparative Genomics of Early-Diverging Mushroom-Forming Fungi Provides Insights into the Origins of Lignocellulose Decay Capabilities.</title>
        <authorList>
            <person name="Nagy L.G."/>
            <person name="Riley R."/>
            <person name="Tritt A."/>
            <person name="Adam C."/>
            <person name="Daum C."/>
            <person name="Floudas D."/>
            <person name="Sun H."/>
            <person name="Yadav J.S."/>
            <person name="Pangilinan J."/>
            <person name="Larsson K.H."/>
            <person name="Matsuura K."/>
            <person name="Barry K."/>
            <person name="Labutti K."/>
            <person name="Kuo R."/>
            <person name="Ohm R.A."/>
            <person name="Bhattacharya S.S."/>
            <person name="Shirouzu T."/>
            <person name="Yoshinaga Y."/>
            <person name="Martin F.M."/>
            <person name="Grigoriev I.V."/>
            <person name="Hibbett D.S."/>
        </authorList>
    </citation>
    <scope>NUCLEOTIDE SEQUENCE [LARGE SCALE GENOMIC DNA]</scope>
    <source>
        <strain evidence="1 2">HHB14362 ss-1</strain>
    </source>
</reference>
<evidence type="ECO:0000313" key="2">
    <source>
        <dbReference type="Proteomes" id="UP000076761"/>
    </source>
</evidence>
<evidence type="ECO:0000313" key="1">
    <source>
        <dbReference type="EMBL" id="KZT27276.1"/>
    </source>
</evidence>
<sequence>MALPVLPSQRCLPARAAQDAGVHVVVCIRLFAYGVSDQSTDIKPESILALESTTLLDTLAADEAAQPSPCKILGDRSIHLLRNDFGPLCTLPRFLTVSDFDVTVRGDGNEPLTHWAQPDDFRVPEVTLRRV</sequence>
<proteinExistence type="predicted"/>
<dbReference type="InParanoid" id="A0A165TWE9"/>
<gene>
    <name evidence="1" type="ORF">NEOLEDRAFT_1193316</name>
</gene>
<organism evidence="1 2">
    <name type="scientific">Neolentinus lepideus HHB14362 ss-1</name>
    <dbReference type="NCBI Taxonomy" id="1314782"/>
    <lineage>
        <taxon>Eukaryota</taxon>
        <taxon>Fungi</taxon>
        <taxon>Dikarya</taxon>
        <taxon>Basidiomycota</taxon>
        <taxon>Agaricomycotina</taxon>
        <taxon>Agaricomycetes</taxon>
        <taxon>Gloeophyllales</taxon>
        <taxon>Gloeophyllaceae</taxon>
        <taxon>Neolentinus</taxon>
    </lineage>
</organism>
<dbReference type="AlphaFoldDB" id="A0A165TWE9"/>
<dbReference type="Proteomes" id="UP000076761">
    <property type="component" value="Unassembled WGS sequence"/>
</dbReference>